<sequence length="65" mass="7127">MTGRRLEAVQGAFGHQKAPRLHAGLALMDGPGCGSAYNGSAEPLYPFVFTQFRTENRFALFLKLL</sequence>
<accession>A0AAE2MID5</accession>
<name>A0AAE2MID5_RHILE</name>
<comment type="caution">
    <text evidence="1">The sequence shown here is derived from an EMBL/GenBank/DDBJ whole genome shotgun (WGS) entry which is preliminary data.</text>
</comment>
<dbReference type="EMBL" id="JACIGO010000002">
    <property type="protein sequence ID" value="MBB4289836.1"/>
    <property type="molecule type" value="Genomic_DNA"/>
</dbReference>
<evidence type="ECO:0000313" key="2">
    <source>
        <dbReference type="Proteomes" id="UP000538507"/>
    </source>
</evidence>
<reference evidence="1 2" key="1">
    <citation type="submission" date="2020-08" db="EMBL/GenBank/DDBJ databases">
        <title>Genomic Encyclopedia of Type Strains, Phase IV (KMG-V): Genome sequencing to study the core and pangenomes of soil and plant-associated prokaryotes.</title>
        <authorList>
            <person name="Whitman W."/>
        </authorList>
    </citation>
    <scope>NUCLEOTIDE SEQUENCE [LARGE SCALE GENOMIC DNA]</scope>
    <source>
        <strain evidence="1 2">SEMIA 415</strain>
    </source>
</reference>
<dbReference type="RefSeq" id="WP_183607716.1">
    <property type="nucleotide sequence ID" value="NZ_JACHAZ010000001.1"/>
</dbReference>
<organism evidence="1 2">
    <name type="scientific">Rhizobium leguminosarum</name>
    <dbReference type="NCBI Taxonomy" id="384"/>
    <lineage>
        <taxon>Bacteria</taxon>
        <taxon>Pseudomonadati</taxon>
        <taxon>Pseudomonadota</taxon>
        <taxon>Alphaproteobacteria</taxon>
        <taxon>Hyphomicrobiales</taxon>
        <taxon>Rhizobiaceae</taxon>
        <taxon>Rhizobium/Agrobacterium group</taxon>
        <taxon>Rhizobium</taxon>
    </lineage>
</organism>
<dbReference type="AlphaFoldDB" id="A0AAE2MID5"/>
<dbReference type="Proteomes" id="UP000538507">
    <property type="component" value="Unassembled WGS sequence"/>
</dbReference>
<gene>
    <name evidence="1" type="ORF">GGE16_001876</name>
</gene>
<proteinExistence type="predicted"/>
<evidence type="ECO:0000313" key="1">
    <source>
        <dbReference type="EMBL" id="MBB4289836.1"/>
    </source>
</evidence>
<protein>
    <submittedName>
        <fullName evidence="1">Uncharacterized protein</fullName>
    </submittedName>
</protein>